<evidence type="ECO:0000256" key="6">
    <source>
        <dbReference type="ARBA" id="ARBA00022989"/>
    </source>
</evidence>
<keyword evidence="3 8" id="KW-0813">Transport</keyword>
<feature type="transmembrane region" description="Helical" evidence="8">
    <location>
        <begin position="88"/>
        <end position="111"/>
    </location>
</feature>
<feature type="transmembrane region" description="Helical" evidence="8">
    <location>
        <begin position="195"/>
        <end position="218"/>
    </location>
</feature>
<dbReference type="CDD" id="cd06261">
    <property type="entry name" value="TM_PBP2"/>
    <property type="match status" value="1"/>
</dbReference>
<dbReference type="InterPro" id="IPR051322">
    <property type="entry name" value="AA_ABC_Transporter_Permease"/>
</dbReference>
<dbReference type="GO" id="GO:0048473">
    <property type="term" value="P:D-methionine transmembrane transport"/>
    <property type="evidence" value="ECO:0007669"/>
    <property type="project" value="TreeGrafter"/>
</dbReference>
<evidence type="ECO:0000256" key="4">
    <source>
        <dbReference type="ARBA" id="ARBA00022475"/>
    </source>
</evidence>
<sequence length="223" mass="24357">MVEFLSRICTKFMDGFPAAIWETLYMTLISTFLAFILGLIFAIILFMSAKNGLRPNAKIYRFFDVLTNTLRSFPFIILIIAIAPLTKLIVGTNIGTSATIVPLTIGAAPFIARLIESSFKEVDFGIIEAAESFGASDWQIIFKVVLVEALPSIISNITMTLIVIIGFSAMAGVVGGGGLGTLAINRGYNGFDNEILYIAVVVLLIIVQIFQSLGDWLYKITKK</sequence>
<evidence type="ECO:0000313" key="10">
    <source>
        <dbReference type="EMBL" id="ABS51506.1"/>
    </source>
</evidence>
<feature type="transmembrane region" description="Helical" evidence="8">
    <location>
        <begin position="24"/>
        <end position="47"/>
    </location>
</feature>
<dbReference type="InterPro" id="IPR000515">
    <property type="entry name" value="MetI-like"/>
</dbReference>
<keyword evidence="6 8" id="KW-1133">Transmembrane helix</keyword>
<protein>
    <submittedName>
        <fullName evidence="10">D-methionine transport system permease protein MetI</fullName>
    </submittedName>
</protein>
<keyword evidence="4" id="KW-1003">Cell membrane</keyword>
<evidence type="ECO:0000256" key="8">
    <source>
        <dbReference type="RuleBase" id="RU363032"/>
    </source>
</evidence>
<dbReference type="GO" id="GO:0005886">
    <property type="term" value="C:plasma membrane"/>
    <property type="evidence" value="ECO:0007669"/>
    <property type="project" value="UniProtKB-SubCell"/>
</dbReference>
<feature type="transmembrane region" description="Helical" evidence="8">
    <location>
        <begin position="59"/>
        <end position="82"/>
    </location>
</feature>
<feature type="domain" description="ABC transmembrane type-1" evidence="9">
    <location>
        <begin position="20"/>
        <end position="214"/>
    </location>
</feature>
<gene>
    <name evidence="10" type="ordered locus">CHAB381_1234</name>
</gene>
<dbReference type="KEGG" id="cha:CHAB381_1234"/>
<dbReference type="AlphaFoldDB" id="A7I2P5"/>
<dbReference type="PANTHER" id="PTHR30450:SF1">
    <property type="entry name" value="D-METHIONINE TRANSPORT SYSTEM PERMEASE PROTEIN METI-RELATED"/>
    <property type="match status" value="1"/>
</dbReference>
<dbReference type="FunFam" id="1.10.3720.10:FF:000002">
    <property type="entry name" value="D-methionine ABC transporter permease MetI"/>
    <property type="match status" value="1"/>
</dbReference>
<feature type="transmembrane region" description="Helical" evidence="8">
    <location>
        <begin position="161"/>
        <end position="183"/>
    </location>
</feature>
<dbReference type="OrthoDB" id="9793490at2"/>
<dbReference type="InterPro" id="IPR035906">
    <property type="entry name" value="MetI-like_sf"/>
</dbReference>
<dbReference type="PROSITE" id="PS50928">
    <property type="entry name" value="ABC_TM1"/>
    <property type="match status" value="1"/>
</dbReference>
<name>A7I2P5_CAMHC</name>
<keyword evidence="5 8" id="KW-0812">Transmembrane</keyword>
<dbReference type="Pfam" id="PF00528">
    <property type="entry name" value="BPD_transp_1"/>
    <property type="match status" value="1"/>
</dbReference>
<dbReference type="PANTHER" id="PTHR30450">
    <property type="entry name" value="ABC TRANSPORTER PERMEASE"/>
    <property type="match status" value="1"/>
</dbReference>
<keyword evidence="7 8" id="KW-0472">Membrane</keyword>
<dbReference type="Gene3D" id="1.10.3720.10">
    <property type="entry name" value="MetI-like"/>
    <property type="match status" value="1"/>
</dbReference>
<comment type="subcellular location">
    <subcellularLocation>
        <location evidence="1 8">Cell membrane</location>
        <topology evidence="1 8">Multi-pass membrane protein</topology>
    </subcellularLocation>
</comment>
<evidence type="ECO:0000256" key="7">
    <source>
        <dbReference type="ARBA" id="ARBA00023136"/>
    </source>
</evidence>
<evidence type="ECO:0000256" key="1">
    <source>
        <dbReference type="ARBA" id="ARBA00004651"/>
    </source>
</evidence>
<dbReference type="eggNOG" id="COG2011">
    <property type="taxonomic scope" value="Bacteria"/>
</dbReference>
<dbReference type="HOGENOM" id="CLU_077375_0_1_7"/>
<evidence type="ECO:0000313" key="11">
    <source>
        <dbReference type="Proteomes" id="UP000002407"/>
    </source>
</evidence>
<dbReference type="EMBL" id="CP000776">
    <property type="protein sequence ID" value="ABS51506.1"/>
    <property type="molecule type" value="Genomic_DNA"/>
</dbReference>
<dbReference type="SUPFAM" id="SSF161098">
    <property type="entry name" value="MetI-like"/>
    <property type="match status" value="1"/>
</dbReference>
<reference evidence="11" key="1">
    <citation type="submission" date="2007-07" db="EMBL/GenBank/DDBJ databases">
        <title>Complete genome sequence of Campylobacter hominis ATCC BAA-381, a commensal isolated from the human gastrointestinal tract.</title>
        <authorList>
            <person name="Fouts D.E."/>
            <person name="Mongodin E.F."/>
            <person name="Puiu D."/>
            <person name="Sebastian Y."/>
            <person name="Miller W.G."/>
            <person name="Mandrell R.E."/>
            <person name="Nelson K.E."/>
        </authorList>
    </citation>
    <scope>NUCLEOTIDE SEQUENCE [LARGE SCALE GENOMIC DNA]</scope>
    <source>
        <strain evidence="11">ATCC BAA-381 / LMG 19568 / NCTC 13146 / CH001A</strain>
    </source>
</reference>
<comment type="similarity">
    <text evidence="2">Belongs to the binding-protein-dependent transport system permease family. CysTW subfamily.</text>
</comment>
<proteinExistence type="inferred from homology"/>
<dbReference type="RefSeq" id="WP_012109087.1">
    <property type="nucleotide sequence ID" value="NC_009714.1"/>
</dbReference>
<evidence type="ECO:0000259" key="9">
    <source>
        <dbReference type="PROSITE" id="PS50928"/>
    </source>
</evidence>
<dbReference type="STRING" id="360107.CHAB381_1234"/>
<evidence type="ECO:0000256" key="2">
    <source>
        <dbReference type="ARBA" id="ARBA00007069"/>
    </source>
</evidence>
<dbReference type="Proteomes" id="UP000002407">
    <property type="component" value="Chromosome"/>
</dbReference>
<organism evidence="10 11">
    <name type="scientific">Campylobacter hominis (strain ATCC BAA-381 / DSM 21671 / CCUG 45161 / LMG 19568 / NCTC 13146 / CH001A)</name>
    <dbReference type="NCBI Taxonomy" id="360107"/>
    <lineage>
        <taxon>Bacteria</taxon>
        <taxon>Pseudomonadati</taxon>
        <taxon>Campylobacterota</taxon>
        <taxon>Epsilonproteobacteria</taxon>
        <taxon>Campylobacterales</taxon>
        <taxon>Campylobacteraceae</taxon>
        <taxon>Campylobacter</taxon>
    </lineage>
</organism>
<evidence type="ECO:0000256" key="5">
    <source>
        <dbReference type="ARBA" id="ARBA00022692"/>
    </source>
</evidence>
<evidence type="ECO:0000256" key="3">
    <source>
        <dbReference type="ARBA" id="ARBA00022448"/>
    </source>
</evidence>
<accession>A7I2P5</accession>
<keyword evidence="11" id="KW-1185">Reference proteome</keyword>